<dbReference type="PANTHER" id="PTHR13789">
    <property type="entry name" value="MONOOXYGENASE"/>
    <property type="match status" value="1"/>
</dbReference>
<evidence type="ECO:0000313" key="5">
    <source>
        <dbReference type="Proteomes" id="UP000292445"/>
    </source>
</evidence>
<dbReference type="InterPro" id="IPR002938">
    <property type="entry name" value="FAD-bd"/>
</dbReference>
<dbReference type="Proteomes" id="UP000292445">
    <property type="component" value="Unassembled WGS sequence"/>
</dbReference>
<dbReference type="PROSITE" id="PS51257">
    <property type="entry name" value="PROKAR_LIPOPROTEIN"/>
    <property type="match status" value="1"/>
</dbReference>
<evidence type="ECO:0000256" key="1">
    <source>
        <dbReference type="ARBA" id="ARBA00023002"/>
    </source>
</evidence>
<dbReference type="Pfam" id="PF01494">
    <property type="entry name" value="FAD_binding_3"/>
    <property type="match status" value="2"/>
</dbReference>
<sequence>MNKEAEVIIIGAGTGGLVLALSLHQIGVACRVYEAVSDIQAIGAGINLLPHAVRELDELDLVPELDRVGIRTKDASYYNHHGQFIYRELAGEGAGYDWPQFSIHRGDVQQVLLKAVRDRLGQDAVVTGHRCVGVEQDGDGATAYFTGPQGQDLPSARAGVVVGCDGIKSAVRRQFLPDEGEPVYSGITIWRGVTPFKPFLSGADTIRAGWMSVGKLMVYPIREQVDADGNQLLNFVASLERPKPERYDWNRFARHEDFVDAYMGWTFDWLDVPALLLKAEPILMFPMVDRDPVPTWTFGRVTLLGDAAHPMYPRGSNGAGQAILDARYMAGCFKRKGVTTEALREYDEVRVAATAKVVRMNRAAPPDTILRVVYERTQGKPFNKIDDVISQAELREISEQYKRAAGFDIEYLRTRPSYVL</sequence>
<dbReference type="EMBL" id="SGXC01000001">
    <property type="protein sequence ID" value="RZS84317.1"/>
    <property type="molecule type" value="Genomic_DNA"/>
</dbReference>
<gene>
    <name evidence="4" type="ORF">EV675_0334</name>
</gene>
<dbReference type="SUPFAM" id="SSF54373">
    <property type="entry name" value="FAD-linked reductases, C-terminal domain"/>
    <property type="match status" value="1"/>
</dbReference>
<name>A0A4V2F3J4_9BURK</name>
<reference evidence="4 5" key="1">
    <citation type="submission" date="2019-02" db="EMBL/GenBank/DDBJ databases">
        <title>Genomic Encyclopedia of Type Strains, Phase IV (KMG-IV): sequencing the most valuable type-strain genomes for metagenomic binning, comparative biology and taxonomic classification.</title>
        <authorList>
            <person name="Goeker M."/>
        </authorList>
    </citation>
    <scope>NUCLEOTIDE SEQUENCE [LARGE SCALE GENOMIC DNA]</scope>
    <source>
        <strain evidence="4 5">K24</strain>
    </source>
</reference>
<proteinExistence type="predicted"/>
<dbReference type="PANTHER" id="PTHR13789:SF268">
    <property type="entry name" value="5-METHYLPHENAZINE-1-CARBOXYLATE 1-MONOOXYGENASE"/>
    <property type="match status" value="1"/>
</dbReference>
<dbReference type="RefSeq" id="WP_130355700.1">
    <property type="nucleotide sequence ID" value="NZ_SGXC01000001.1"/>
</dbReference>
<keyword evidence="2" id="KW-0503">Monooxygenase</keyword>
<dbReference type="PRINTS" id="PR00420">
    <property type="entry name" value="RNGMNOXGNASE"/>
</dbReference>
<dbReference type="GO" id="GO:0071949">
    <property type="term" value="F:FAD binding"/>
    <property type="evidence" value="ECO:0007669"/>
    <property type="project" value="InterPro"/>
</dbReference>
<accession>A0A4V2F3J4</accession>
<feature type="domain" description="FAD-binding" evidence="3">
    <location>
        <begin position="4"/>
        <end position="175"/>
    </location>
</feature>
<evidence type="ECO:0000256" key="2">
    <source>
        <dbReference type="ARBA" id="ARBA00023033"/>
    </source>
</evidence>
<dbReference type="AlphaFoldDB" id="A0A4V2F3J4"/>
<protein>
    <submittedName>
        <fullName evidence="4">2-polyprenyl-6-methoxyphenol hydroxylase-like FAD-dependent oxidoreductase</fullName>
    </submittedName>
</protein>
<comment type="caution">
    <text evidence="4">The sequence shown here is derived from an EMBL/GenBank/DDBJ whole genome shotgun (WGS) entry which is preliminary data.</text>
</comment>
<evidence type="ECO:0000259" key="3">
    <source>
        <dbReference type="Pfam" id="PF01494"/>
    </source>
</evidence>
<keyword evidence="1" id="KW-0560">Oxidoreductase</keyword>
<keyword evidence="5" id="KW-1185">Reference proteome</keyword>
<feature type="domain" description="FAD-binding" evidence="3">
    <location>
        <begin position="294"/>
        <end position="358"/>
    </location>
</feature>
<dbReference type="NCBIfam" id="NF005720">
    <property type="entry name" value="PRK07538.1"/>
    <property type="match status" value="1"/>
</dbReference>
<dbReference type="InterPro" id="IPR050493">
    <property type="entry name" value="FAD-dep_Monooxygenase_BioMet"/>
</dbReference>
<dbReference type="Gene3D" id="3.30.9.30">
    <property type="match status" value="1"/>
</dbReference>
<dbReference type="OrthoDB" id="9147239at2"/>
<dbReference type="SUPFAM" id="SSF51905">
    <property type="entry name" value="FAD/NAD(P)-binding domain"/>
    <property type="match status" value="1"/>
</dbReference>
<dbReference type="Gene3D" id="3.50.50.60">
    <property type="entry name" value="FAD/NAD(P)-binding domain"/>
    <property type="match status" value="1"/>
</dbReference>
<organism evidence="4 5">
    <name type="scientific">Pigmentiphaga kullae</name>
    <dbReference type="NCBI Taxonomy" id="151784"/>
    <lineage>
        <taxon>Bacteria</taxon>
        <taxon>Pseudomonadati</taxon>
        <taxon>Pseudomonadota</taxon>
        <taxon>Betaproteobacteria</taxon>
        <taxon>Burkholderiales</taxon>
        <taxon>Alcaligenaceae</taxon>
        <taxon>Pigmentiphaga</taxon>
    </lineage>
</organism>
<evidence type="ECO:0000313" key="4">
    <source>
        <dbReference type="EMBL" id="RZS84317.1"/>
    </source>
</evidence>
<dbReference type="GO" id="GO:0004497">
    <property type="term" value="F:monooxygenase activity"/>
    <property type="evidence" value="ECO:0007669"/>
    <property type="project" value="UniProtKB-KW"/>
</dbReference>
<dbReference type="InterPro" id="IPR036188">
    <property type="entry name" value="FAD/NAD-bd_sf"/>
</dbReference>